<evidence type="ECO:0000259" key="3">
    <source>
        <dbReference type="Pfam" id="PF15420"/>
    </source>
</evidence>
<keyword evidence="1" id="KW-0812">Transmembrane</keyword>
<feature type="transmembrane region" description="Helical" evidence="1">
    <location>
        <begin position="33"/>
        <end position="53"/>
    </location>
</feature>
<accession>A0A1I7NTF0</accession>
<dbReference type="Proteomes" id="UP000199074">
    <property type="component" value="Unassembled WGS sequence"/>
</dbReference>
<feature type="transmembrane region" description="Helical" evidence="1">
    <location>
        <begin position="101"/>
        <end position="122"/>
    </location>
</feature>
<feature type="transmembrane region" description="Helical" evidence="1">
    <location>
        <begin position="142"/>
        <end position="170"/>
    </location>
</feature>
<evidence type="ECO:0000313" key="5">
    <source>
        <dbReference type="Proteomes" id="UP000199074"/>
    </source>
</evidence>
<evidence type="ECO:0000256" key="1">
    <source>
        <dbReference type="SAM" id="Phobius"/>
    </source>
</evidence>
<feature type="domain" description="Alpha/beta-hydrolase catalytic" evidence="2">
    <location>
        <begin position="276"/>
        <end position="560"/>
    </location>
</feature>
<feature type="transmembrane region" description="Helical" evidence="1">
    <location>
        <begin position="182"/>
        <end position="204"/>
    </location>
</feature>
<gene>
    <name evidence="4" type="ORF">SAMN05216456_3152</name>
</gene>
<dbReference type="InterPro" id="IPR029058">
    <property type="entry name" value="AB_hydrolase_fold"/>
</dbReference>
<dbReference type="Pfam" id="PF10081">
    <property type="entry name" value="Abhydrolase_9"/>
    <property type="match status" value="1"/>
</dbReference>
<dbReference type="InterPro" id="IPR027788">
    <property type="entry name" value="Alpha/beta-hydrolase_N_dom"/>
</dbReference>
<name>A0A1I7NTF0_9HYPH</name>
<evidence type="ECO:0000313" key="4">
    <source>
        <dbReference type="EMBL" id="SFV37890.1"/>
    </source>
</evidence>
<dbReference type="SUPFAM" id="SSF53474">
    <property type="entry name" value="alpha/beta-Hydrolases"/>
    <property type="match status" value="1"/>
</dbReference>
<organism evidence="4 5">
    <name type="scientific">Devosia crocina</name>
    <dbReference type="NCBI Taxonomy" id="429728"/>
    <lineage>
        <taxon>Bacteria</taxon>
        <taxon>Pseudomonadati</taxon>
        <taxon>Pseudomonadota</taxon>
        <taxon>Alphaproteobacteria</taxon>
        <taxon>Hyphomicrobiales</taxon>
        <taxon>Devosiaceae</taxon>
        <taxon>Devosia</taxon>
    </lineage>
</organism>
<dbReference type="EMBL" id="FPCK01000003">
    <property type="protein sequence ID" value="SFV37890.1"/>
    <property type="molecule type" value="Genomic_DNA"/>
</dbReference>
<dbReference type="STRING" id="429728.SAMN05216456_3152"/>
<keyword evidence="1" id="KW-0472">Membrane</keyword>
<dbReference type="RefSeq" id="WP_244542902.1">
    <property type="nucleotide sequence ID" value="NZ_FPCK01000003.1"/>
</dbReference>
<feature type="transmembrane region" description="Helical" evidence="1">
    <location>
        <begin position="65"/>
        <end position="89"/>
    </location>
</feature>
<dbReference type="PIRSF" id="PIRSF007542">
    <property type="entry name" value="UCP007542"/>
    <property type="match status" value="1"/>
</dbReference>
<dbReference type="InterPro" id="IPR027787">
    <property type="entry name" value="Alpha/beta-hydrolase_catalytic"/>
</dbReference>
<dbReference type="AlphaFoldDB" id="A0A1I7NTF0"/>
<keyword evidence="1" id="KW-1133">Transmembrane helix</keyword>
<feature type="domain" description="Alpha/beta-hydrolase N-terminal" evidence="3">
    <location>
        <begin position="52"/>
        <end position="259"/>
    </location>
</feature>
<proteinExistence type="predicted"/>
<dbReference type="Pfam" id="PF15420">
    <property type="entry name" value="Abhydrolase_9_N"/>
    <property type="match status" value="1"/>
</dbReference>
<dbReference type="InterPro" id="IPR012037">
    <property type="entry name" value="Alpha/beta-hydrolase_fam"/>
</dbReference>
<sequence length="583" mass="63809">MSSNSTYPPLPDARPAPSVSRLRRLSRFVWRRLDALSAGGWLFGLLFAALSLTPSLIPRNFVVQGVLSGCTFASGYGIGVFLVWLWDFLELRWPNRRVARWTGRLCALACLVLTISFLWFWTGWQNSVRAGMGAQPVEATQPLLVALIAIVPAAVLIGLGTLIVHGVRLVARWLGRLIPRRVALVGAMILVGLATAAIVDGVIARGLFFAADRFYGNFDRLVGISQPPPTDPLRSGSASSLIDWDTIGLDARVYVESGPTAEEISALTGKEAETPLRVYVGLRSAEGPEERAALALAEMDRVGAFDRAVLVLIMPVGTGWVEPAAIDTLEFLHRGDVASVAVQYSYLTSWLSLVSEPDVGVETARALFNAVYARWTEMDRASRPRLYLHGLSLGAYSSAASAPLYDILGDPFDGALWVGPPFATASWRTTTASRDPGSPVWRPRIGNETAVRFANEGSDLEGQIHWGPLRIVYLQYPSDPIVFFEPTLAYREPLWLSGSRAPSVSPLLNWYPVVTFLQLLLDMALAQTAEIGYGHVYSPQDYFDAWVALTDPQGFSPQELSGLKAGLARHGERELLEGGWFRR</sequence>
<evidence type="ECO:0000259" key="2">
    <source>
        <dbReference type="Pfam" id="PF10081"/>
    </source>
</evidence>
<protein>
    <submittedName>
        <fullName evidence="4">Uncharacterized membrane protein</fullName>
    </submittedName>
</protein>
<reference evidence="4 5" key="1">
    <citation type="submission" date="2016-10" db="EMBL/GenBank/DDBJ databases">
        <authorList>
            <person name="de Groot N.N."/>
        </authorList>
    </citation>
    <scope>NUCLEOTIDE SEQUENCE [LARGE SCALE GENOMIC DNA]</scope>
    <source>
        <strain evidence="4 5">IPL20</strain>
    </source>
</reference>
<keyword evidence="5" id="KW-1185">Reference proteome</keyword>